<feature type="transmembrane region" description="Helical" evidence="2">
    <location>
        <begin position="101"/>
        <end position="121"/>
    </location>
</feature>
<accession>A0ABP9J7V2</accession>
<keyword evidence="5" id="KW-1185">Reference proteome</keyword>
<dbReference type="Proteomes" id="UP001500427">
    <property type="component" value="Unassembled WGS sequence"/>
</dbReference>
<evidence type="ECO:0000256" key="2">
    <source>
        <dbReference type="SAM" id="Phobius"/>
    </source>
</evidence>
<evidence type="ECO:0000256" key="1">
    <source>
        <dbReference type="SAM" id="MobiDB-lite"/>
    </source>
</evidence>
<sequence length="434" mass="43501">MTTDETRPGRSSGRSHGRIDGRSDGRSDGRRGSGSSERPEASDREPALIGAGLRPVEDRLRRALDDEARAIAPADRLGAILADANAPGAGAGAPDRRARRWLVPAAAAALALLVAGTAWVVSRPGAPTSPPVASTPTAASTATAGRSSGTPSPGPSTSPSSVPTQTATGPTAPASSGPSAPSGTATNAPPATTTAVLPVYYLGPLVAGSDQVRLFREFVPAAVAAPATPESKALGALRLATGAVPAGSGYRAAWAGVTVESVAVGGDVITVRLSSGTTDTSGLAAEQLAWTVQAALGQSLPVRFELADGGSLVAPGHPVSSTVTRPTDALAVLEQVAPIWVDEPRRGADVTAGAALRVSGVASVFEANVEWELLRGGARVDSGFATASEAAPARGTYAFRTKAVPAGDYVLRVFATSAESGAPIAEQRVPVTAR</sequence>
<name>A0ABP9J7V2_9MICO</name>
<keyword evidence="2" id="KW-0812">Transmembrane</keyword>
<evidence type="ECO:0000313" key="5">
    <source>
        <dbReference type="Proteomes" id="UP001500427"/>
    </source>
</evidence>
<evidence type="ECO:0000259" key="3">
    <source>
        <dbReference type="Pfam" id="PF10648"/>
    </source>
</evidence>
<dbReference type="RefSeq" id="WP_345506824.1">
    <property type="nucleotide sequence ID" value="NZ_BAABIW010000010.1"/>
</dbReference>
<comment type="caution">
    <text evidence="4">The sequence shown here is derived from an EMBL/GenBank/DDBJ whole genome shotgun (WGS) entry which is preliminary data.</text>
</comment>
<feature type="region of interest" description="Disordered" evidence="1">
    <location>
        <begin position="125"/>
        <end position="189"/>
    </location>
</feature>
<keyword evidence="2" id="KW-0472">Membrane</keyword>
<dbReference type="Pfam" id="PF10648">
    <property type="entry name" value="Gmad2"/>
    <property type="match status" value="1"/>
</dbReference>
<feature type="region of interest" description="Disordered" evidence="1">
    <location>
        <begin position="1"/>
        <end position="53"/>
    </location>
</feature>
<reference evidence="5" key="1">
    <citation type="journal article" date="2019" name="Int. J. Syst. Evol. Microbiol.">
        <title>The Global Catalogue of Microorganisms (GCM) 10K type strain sequencing project: providing services to taxonomists for standard genome sequencing and annotation.</title>
        <authorList>
            <consortium name="The Broad Institute Genomics Platform"/>
            <consortium name="The Broad Institute Genome Sequencing Center for Infectious Disease"/>
            <person name="Wu L."/>
            <person name="Ma J."/>
        </authorList>
    </citation>
    <scope>NUCLEOTIDE SEQUENCE [LARGE SCALE GENOMIC DNA]</scope>
    <source>
        <strain evidence="5">JCM 17687</strain>
    </source>
</reference>
<dbReference type="EMBL" id="BAABIW010000010">
    <property type="protein sequence ID" value="GAA5023480.1"/>
    <property type="molecule type" value="Genomic_DNA"/>
</dbReference>
<keyword evidence="2" id="KW-1133">Transmembrane helix</keyword>
<organism evidence="4 5">
    <name type="scientific">Terrabacter aeriphilus</name>
    <dbReference type="NCBI Taxonomy" id="515662"/>
    <lineage>
        <taxon>Bacteria</taxon>
        <taxon>Bacillati</taxon>
        <taxon>Actinomycetota</taxon>
        <taxon>Actinomycetes</taxon>
        <taxon>Micrococcales</taxon>
        <taxon>Intrasporangiaceae</taxon>
        <taxon>Terrabacter</taxon>
    </lineage>
</organism>
<protein>
    <recommendedName>
        <fullName evidence="3">Bacterial spore germination immunoglobulin-like domain-containing protein</fullName>
    </recommendedName>
</protein>
<feature type="domain" description="Bacterial spore germination immunoglobulin-like" evidence="3">
    <location>
        <begin position="339"/>
        <end position="422"/>
    </location>
</feature>
<feature type="compositionally biased region" description="Basic and acidic residues" evidence="1">
    <location>
        <begin position="17"/>
        <end position="46"/>
    </location>
</feature>
<dbReference type="InterPro" id="IPR018911">
    <property type="entry name" value="Gmad2_Ig-like_dom"/>
</dbReference>
<gene>
    <name evidence="4" type="ORF">GCM10023258_14840</name>
</gene>
<evidence type="ECO:0000313" key="4">
    <source>
        <dbReference type="EMBL" id="GAA5023480.1"/>
    </source>
</evidence>
<proteinExistence type="predicted"/>